<evidence type="ECO:0000256" key="12">
    <source>
        <dbReference type="ARBA" id="ARBA00042615"/>
    </source>
</evidence>
<comment type="catalytic activity">
    <reaction evidence="1">
        <text>Hydrolyzes the link between N-acetylmuramoyl residues and L-amino acid residues in certain cell-wall glycopeptides.</text>
        <dbReference type="EC" id="3.5.1.28"/>
    </reaction>
</comment>
<evidence type="ECO:0000256" key="8">
    <source>
        <dbReference type="ARBA" id="ARBA00022801"/>
    </source>
</evidence>
<organism evidence="14 15">
    <name type="scientific">Oxalobacter paraformigenes</name>
    <dbReference type="NCBI Taxonomy" id="556268"/>
    <lineage>
        <taxon>Bacteria</taxon>
        <taxon>Pseudomonadati</taxon>
        <taxon>Pseudomonadota</taxon>
        <taxon>Betaproteobacteria</taxon>
        <taxon>Burkholderiales</taxon>
        <taxon>Oxalobacteraceae</taxon>
        <taxon>Oxalobacter</taxon>
    </lineage>
</organism>
<keyword evidence="9" id="KW-0862">Zinc</keyword>
<dbReference type="Pfam" id="PF01510">
    <property type="entry name" value="Amidase_2"/>
    <property type="match status" value="1"/>
</dbReference>
<dbReference type="Proteomes" id="UP000003973">
    <property type="component" value="Unassembled WGS sequence"/>
</dbReference>
<evidence type="ECO:0000256" key="4">
    <source>
        <dbReference type="ARBA" id="ARBA00007553"/>
    </source>
</evidence>
<name>C3X629_9BURK</name>
<evidence type="ECO:0000256" key="6">
    <source>
        <dbReference type="ARBA" id="ARBA00022490"/>
    </source>
</evidence>
<comment type="similarity">
    <text evidence="4">Belongs to the N-acetylmuramoyl-L-alanine amidase 2 family.</text>
</comment>
<proteinExistence type="inferred from homology"/>
<dbReference type="GO" id="GO:0046872">
    <property type="term" value="F:metal ion binding"/>
    <property type="evidence" value="ECO:0007669"/>
    <property type="project" value="UniProtKB-KW"/>
</dbReference>
<dbReference type="CDD" id="cd06583">
    <property type="entry name" value="PGRP"/>
    <property type="match status" value="1"/>
</dbReference>
<accession>C3X629</accession>
<dbReference type="GO" id="GO:0071555">
    <property type="term" value="P:cell wall organization"/>
    <property type="evidence" value="ECO:0007669"/>
    <property type="project" value="UniProtKB-KW"/>
</dbReference>
<comment type="caution">
    <text evidence="14">The sequence shown here is derived from an EMBL/GenBank/DDBJ whole genome shotgun (WGS) entry which is preliminary data.</text>
</comment>
<dbReference type="GO" id="GO:0005737">
    <property type="term" value="C:cytoplasm"/>
    <property type="evidence" value="ECO:0007669"/>
    <property type="project" value="UniProtKB-SubCell"/>
</dbReference>
<dbReference type="AlphaFoldDB" id="C3X629"/>
<evidence type="ECO:0000259" key="13">
    <source>
        <dbReference type="SMART" id="SM00644"/>
    </source>
</evidence>
<dbReference type="InterPro" id="IPR002502">
    <property type="entry name" value="Amidase_domain"/>
</dbReference>
<dbReference type="InterPro" id="IPR036505">
    <property type="entry name" value="Amidase/PGRP_sf"/>
</dbReference>
<evidence type="ECO:0000256" key="10">
    <source>
        <dbReference type="ARBA" id="ARBA00023316"/>
    </source>
</evidence>
<comment type="subcellular location">
    <subcellularLocation>
        <location evidence="3">Cytoplasm</location>
    </subcellularLocation>
</comment>
<dbReference type="GO" id="GO:0009253">
    <property type="term" value="P:peptidoglycan catabolic process"/>
    <property type="evidence" value="ECO:0007669"/>
    <property type="project" value="InterPro"/>
</dbReference>
<dbReference type="PANTHER" id="PTHR30417">
    <property type="entry name" value="N-ACETYLMURAMOYL-L-ALANINE AMIDASE AMID"/>
    <property type="match status" value="1"/>
</dbReference>
<evidence type="ECO:0000256" key="7">
    <source>
        <dbReference type="ARBA" id="ARBA00022723"/>
    </source>
</evidence>
<protein>
    <recommendedName>
        <fullName evidence="11">1,6-anhydro-N-acetylmuramyl-L-alanine amidase AmpD</fullName>
        <ecNumber evidence="5">3.5.1.28</ecNumber>
    </recommendedName>
    <alternativeName>
        <fullName evidence="12">N-acetylmuramoyl-L-alanine amidase</fullName>
    </alternativeName>
</protein>
<dbReference type="SMART" id="SM00644">
    <property type="entry name" value="Ami_2"/>
    <property type="match status" value="1"/>
</dbReference>
<dbReference type="InterPro" id="IPR051206">
    <property type="entry name" value="NAMLAA_amidase_2"/>
</dbReference>
<gene>
    <name evidence="14" type="ORF">OFAG_01818</name>
</gene>
<keyword evidence="6" id="KW-0963">Cytoplasm</keyword>
<dbReference type="EC" id="3.5.1.28" evidence="5"/>
<evidence type="ECO:0000256" key="1">
    <source>
        <dbReference type="ARBA" id="ARBA00001561"/>
    </source>
</evidence>
<dbReference type="Gene3D" id="3.40.80.10">
    <property type="entry name" value="Peptidoglycan recognition protein-like"/>
    <property type="match status" value="1"/>
</dbReference>
<evidence type="ECO:0000256" key="5">
    <source>
        <dbReference type="ARBA" id="ARBA00011901"/>
    </source>
</evidence>
<dbReference type="PANTHER" id="PTHR30417:SF4">
    <property type="entry name" value="1,6-ANHYDRO-N-ACETYLMURAMYL-L-ALANINE AMIDASE AMPD"/>
    <property type="match status" value="1"/>
</dbReference>
<keyword evidence="7" id="KW-0479">Metal-binding</keyword>
<dbReference type="eggNOG" id="COG3023">
    <property type="taxonomic scope" value="Bacteria"/>
</dbReference>
<keyword evidence="10" id="KW-0961">Cell wall biogenesis/degradation</keyword>
<evidence type="ECO:0000256" key="9">
    <source>
        <dbReference type="ARBA" id="ARBA00022833"/>
    </source>
</evidence>
<dbReference type="EMBL" id="ACDP02000001">
    <property type="protein sequence ID" value="EEO28664.1"/>
    <property type="molecule type" value="Genomic_DNA"/>
</dbReference>
<evidence type="ECO:0000256" key="2">
    <source>
        <dbReference type="ARBA" id="ARBA00001947"/>
    </source>
</evidence>
<evidence type="ECO:0000256" key="3">
    <source>
        <dbReference type="ARBA" id="ARBA00004496"/>
    </source>
</evidence>
<feature type="domain" description="N-acetylmuramoyl-L-alanine amidase" evidence="13">
    <location>
        <begin position="19"/>
        <end position="167"/>
    </location>
</feature>
<dbReference type="NCBIfam" id="NF008758">
    <property type="entry name" value="PRK11789.1"/>
    <property type="match status" value="1"/>
</dbReference>
<evidence type="ECO:0000256" key="11">
    <source>
        <dbReference type="ARBA" id="ARBA00039257"/>
    </source>
</evidence>
<dbReference type="GO" id="GO:0008745">
    <property type="term" value="F:N-acetylmuramoyl-L-alanine amidase activity"/>
    <property type="evidence" value="ECO:0007669"/>
    <property type="project" value="UniProtKB-EC"/>
</dbReference>
<dbReference type="RefSeq" id="WP_005878567.1">
    <property type="nucleotide sequence ID" value="NZ_CABMNL010000001.1"/>
</dbReference>
<dbReference type="HOGENOM" id="CLU_049290_1_0_4"/>
<keyword evidence="8" id="KW-0378">Hydrolase</keyword>
<dbReference type="SUPFAM" id="SSF55846">
    <property type="entry name" value="N-acetylmuramoyl-L-alanine amidase-like"/>
    <property type="match status" value="1"/>
</dbReference>
<evidence type="ECO:0000313" key="14">
    <source>
        <dbReference type="EMBL" id="EEO28664.1"/>
    </source>
</evidence>
<keyword evidence="15" id="KW-1185">Reference proteome</keyword>
<sequence>MHMNIDKEGWCQEAKRLVSPNQNERPLNQTIDLLVIHNISLPPGEFGGHCIVDLFLNRLDCNRHPFFEQLRSLKVSSHFLIDRDGALIQFVSTEKRAWHAGVSSYRGRTGCNDFSIGIEIEGTDYEPFMAAQYDTLVLLTEALCQRYPLQAVTGHQHIAPERKTDPGPFFNWARYQEKLEKTGGLISRTVPFEFWIT</sequence>
<reference evidence="14" key="1">
    <citation type="submission" date="2011-10" db="EMBL/GenBank/DDBJ databases">
        <title>The Genome Sequence of Oxalobacter formigenes HOxBLS.</title>
        <authorList>
            <consortium name="The Broad Institute Genome Sequencing Platform"/>
            <person name="Earl A."/>
            <person name="Ward D."/>
            <person name="Feldgarden M."/>
            <person name="Gevers D."/>
            <person name="Allison M.J."/>
            <person name="Humphrey S."/>
            <person name="Young S.K."/>
            <person name="Zeng Q."/>
            <person name="Gargeya S."/>
            <person name="Fitzgerald M."/>
            <person name="Haas B."/>
            <person name="Abouelleil A."/>
            <person name="Alvarado L."/>
            <person name="Arachchi H.M."/>
            <person name="Berlin A."/>
            <person name="Brown A."/>
            <person name="Chapman S.B."/>
            <person name="Chen Z."/>
            <person name="Dunbar C."/>
            <person name="Freedman E."/>
            <person name="Gearin G."/>
            <person name="Goldberg J."/>
            <person name="Griggs A."/>
            <person name="Gujja S."/>
            <person name="Heiman D."/>
            <person name="Howarth C."/>
            <person name="Larson L."/>
            <person name="Lui A."/>
            <person name="MacDonald P.J.P."/>
            <person name="Montmayeur A."/>
            <person name="Murphy C."/>
            <person name="Neiman D."/>
            <person name="Pearson M."/>
            <person name="Priest M."/>
            <person name="Roberts A."/>
            <person name="Saif S."/>
            <person name="Shea T."/>
            <person name="Shenoy N."/>
            <person name="Sisk P."/>
            <person name="Stolte C."/>
            <person name="Sykes S."/>
            <person name="Wortman J."/>
            <person name="Nusbaum C."/>
            <person name="Birren B."/>
        </authorList>
    </citation>
    <scope>NUCLEOTIDE SEQUENCE [LARGE SCALE GENOMIC DNA]</scope>
    <source>
        <strain evidence="14">HOxBLS</strain>
    </source>
</reference>
<comment type="cofactor">
    <cofactor evidence="2">
        <name>Zn(2+)</name>
        <dbReference type="ChEBI" id="CHEBI:29105"/>
    </cofactor>
</comment>
<dbReference type="GO" id="GO:0009254">
    <property type="term" value="P:peptidoglycan turnover"/>
    <property type="evidence" value="ECO:0007669"/>
    <property type="project" value="TreeGrafter"/>
</dbReference>
<evidence type="ECO:0000313" key="15">
    <source>
        <dbReference type="Proteomes" id="UP000003973"/>
    </source>
</evidence>